<sequence length="302" mass="34125">MDPTHCQTAHQIRLLGRQNHITNTSGLAPGYLQANLLILPSKHAEDFHNLCLRNPVSCPLLGLTPKGNPNTVYPSSCIKYDDFDLRTDCPKYRVYKDGKYIESRTDLLNLWTDDYVGFLIGCSFSFEDALADVGLKPRHQATGTIVAMYKTRIPLLASGIFKNGTCIVSMRPYRVEDVERVREITRPFLATHGEPVDWGWDALERLGISDIEKPDFGERQAFEEGEVPVFWVRFSFLPLPFSFSYEMTLLIVHQACGVTPQMAVESAGDRIEGLVFAHEPAHMLVTDFTVKDLERLGKPLYN</sequence>
<comment type="caution">
    <text evidence="3">The sequence shown here is derived from an EMBL/GenBank/DDBJ whole genome shotgun (WGS) entry which is preliminary data.</text>
</comment>
<evidence type="ECO:0000256" key="1">
    <source>
        <dbReference type="ARBA" id="ARBA00007896"/>
    </source>
</evidence>
<dbReference type="RefSeq" id="XP_015412482.1">
    <property type="nucleotide sequence ID" value="XM_015545354.1"/>
</dbReference>
<reference evidence="3 4" key="1">
    <citation type="submission" date="2014-06" db="EMBL/GenBank/DDBJ databases">
        <title>The Genome of the Aflatoxigenic Filamentous Fungus Aspergillus nomius.</title>
        <authorList>
            <person name="Moore M.G."/>
            <person name="Shannon B.M."/>
            <person name="Brian M.M."/>
        </authorList>
    </citation>
    <scope>NUCLEOTIDE SEQUENCE [LARGE SCALE GENOMIC DNA]</scope>
    <source>
        <strain evidence="3 4">NRRL 13137</strain>
    </source>
</reference>
<evidence type="ECO:0000256" key="2">
    <source>
        <dbReference type="ARBA" id="ARBA00023239"/>
    </source>
</evidence>
<organism evidence="3 4">
    <name type="scientific">Aspergillus nomiae NRRL (strain ATCC 15546 / NRRL 13137 / CBS 260.88 / M93)</name>
    <dbReference type="NCBI Taxonomy" id="1509407"/>
    <lineage>
        <taxon>Eukaryota</taxon>
        <taxon>Fungi</taxon>
        <taxon>Dikarya</taxon>
        <taxon>Ascomycota</taxon>
        <taxon>Pezizomycotina</taxon>
        <taxon>Eurotiomycetes</taxon>
        <taxon>Eurotiomycetidae</taxon>
        <taxon>Eurotiales</taxon>
        <taxon>Aspergillaceae</taxon>
        <taxon>Aspergillus</taxon>
        <taxon>Aspergillus subgen. Circumdati</taxon>
    </lineage>
</organism>
<evidence type="ECO:0000313" key="4">
    <source>
        <dbReference type="Proteomes" id="UP000037505"/>
    </source>
</evidence>
<dbReference type="AlphaFoldDB" id="A0A0L1JIH1"/>
<dbReference type="PANTHER" id="PTHR32022:SF10">
    <property type="entry name" value="D-GLUTAMATE CYCLASE, MITOCHONDRIAL"/>
    <property type="match status" value="1"/>
</dbReference>
<dbReference type="EMBL" id="JNOM01000002">
    <property type="protein sequence ID" value="KNG91559.1"/>
    <property type="molecule type" value="Genomic_DNA"/>
</dbReference>
<dbReference type="Gene3D" id="3.30.2040.10">
    <property type="entry name" value="PSTPO5379-like domain"/>
    <property type="match status" value="1"/>
</dbReference>
<accession>A0A0L1JIH1</accession>
<dbReference type="GeneID" id="26801900"/>
<name>A0A0L1JIH1_ASPN3</name>
<dbReference type="InterPro" id="IPR009906">
    <property type="entry name" value="D-Glu_cyclase"/>
</dbReference>
<dbReference type="Pfam" id="PF07286">
    <property type="entry name" value="D-Glu_cyclase"/>
    <property type="match status" value="2"/>
</dbReference>
<dbReference type="OrthoDB" id="10262538at2759"/>
<proteinExistence type="inferred from homology"/>
<dbReference type="InterPro" id="IPR038021">
    <property type="entry name" value="Putative_hydro-lyase"/>
</dbReference>
<gene>
    <name evidence="3" type="ORF">ANOM_000096</name>
</gene>
<keyword evidence="2" id="KW-0456">Lyase</keyword>
<dbReference type="Gene3D" id="3.40.1640.10">
    <property type="entry name" value="PSTPO5379-like"/>
    <property type="match status" value="1"/>
</dbReference>
<protein>
    <submittedName>
        <fullName evidence="3">DUF1445 domain protein</fullName>
    </submittedName>
</protein>
<comment type="similarity">
    <text evidence="1">Belongs to the D-glutamate cyclase family.</text>
</comment>
<keyword evidence="4" id="KW-1185">Reference proteome</keyword>
<dbReference type="Proteomes" id="UP000037505">
    <property type="component" value="Unassembled WGS sequence"/>
</dbReference>
<evidence type="ECO:0000313" key="3">
    <source>
        <dbReference type="EMBL" id="KNG91559.1"/>
    </source>
</evidence>
<dbReference type="GO" id="GO:0047820">
    <property type="term" value="F:D-glutamate cyclase activity"/>
    <property type="evidence" value="ECO:0007669"/>
    <property type="project" value="TreeGrafter"/>
</dbReference>
<dbReference type="GO" id="GO:0006536">
    <property type="term" value="P:glutamate metabolic process"/>
    <property type="evidence" value="ECO:0007669"/>
    <property type="project" value="TreeGrafter"/>
</dbReference>
<dbReference type="FunFam" id="3.30.2040.10:FF:000001">
    <property type="entry name" value="D-glutamate cyclase, mitochondrial"/>
    <property type="match status" value="1"/>
</dbReference>
<dbReference type="PANTHER" id="PTHR32022">
    <property type="entry name" value="D-GLUTAMATE CYCLASE, MITOCHONDRIAL"/>
    <property type="match status" value="1"/>
</dbReference>
<dbReference type="SUPFAM" id="SSF160920">
    <property type="entry name" value="PSTPO5379-like"/>
    <property type="match status" value="1"/>
</dbReference>
<dbReference type="STRING" id="1509407.A0A0L1JIH1"/>